<evidence type="ECO:0000256" key="2">
    <source>
        <dbReference type="ARBA" id="ARBA00022741"/>
    </source>
</evidence>
<protein>
    <recommendedName>
        <fullName evidence="5">DALR anticodon binding domain-containing protein</fullName>
    </recommendedName>
</protein>
<accession>A0ABP8XYF0</accession>
<keyword evidence="3" id="KW-0067">ATP-binding</keyword>
<keyword evidence="2" id="KW-0547">Nucleotide-binding</keyword>
<dbReference type="InterPro" id="IPR008909">
    <property type="entry name" value="DALR_anticod-bd"/>
</dbReference>
<evidence type="ECO:0000313" key="6">
    <source>
        <dbReference type="EMBL" id="GAA4716011.1"/>
    </source>
</evidence>
<dbReference type="InterPro" id="IPR009080">
    <property type="entry name" value="tRNAsynth_Ia_anticodon-bd"/>
</dbReference>
<gene>
    <name evidence="6" type="ORF">GCM10023198_44390</name>
</gene>
<proteinExistence type="predicted"/>
<dbReference type="SUPFAM" id="SSF47323">
    <property type="entry name" value="Anticodon-binding domain of a subclass of class I aminoacyl-tRNA synthetases"/>
    <property type="match status" value="1"/>
</dbReference>
<sequence length="80" mass="8782">MNAYLFDVAAVFARFYDACTVLKAEDSATRDNRIALTDLTGRTLATGLDYWASPRLHAAAPNPARQHPCLQKSVTSAARR</sequence>
<feature type="region of interest" description="Disordered" evidence="4">
    <location>
        <begin position="60"/>
        <end position="80"/>
    </location>
</feature>
<dbReference type="Proteomes" id="UP001500843">
    <property type="component" value="Unassembled WGS sequence"/>
</dbReference>
<evidence type="ECO:0000256" key="4">
    <source>
        <dbReference type="SAM" id="MobiDB-lite"/>
    </source>
</evidence>
<dbReference type="EMBL" id="BAABHM010000022">
    <property type="protein sequence ID" value="GAA4716011.1"/>
    <property type="molecule type" value="Genomic_DNA"/>
</dbReference>
<evidence type="ECO:0000256" key="3">
    <source>
        <dbReference type="ARBA" id="ARBA00022840"/>
    </source>
</evidence>
<evidence type="ECO:0000256" key="1">
    <source>
        <dbReference type="ARBA" id="ARBA00022598"/>
    </source>
</evidence>
<dbReference type="Pfam" id="PF05746">
    <property type="entry name" value="DALR_1"/>
    <property type="match status" value="1"/>
</dbReference>
<dbReference type="Gene3D" id="1.10.730.10">
    <property type="entry name" value="Isoleucyl-tRNA Synthetase, Domain 1"/>
    <property type="match status" value="1"/>
</dbReference>
<keyword evidence="1" id="KW-0436">Ligase</keyword>
<evidence type="ECO:0000259" key="5">
    <source>
        <dbReference type="Pfam" id="PF05746"/>
    </source>
</evidence>
<reference evidence="7" key="1">
    <citation type="journal article" date="2019" name="Int. J. Syst. Evol. Microbiol.">
        <title>The Global Catalogue of Microorganisms (GCM) 10K type strain sequencing project: providing services to taxonomists for standard genome sequencing and annotation.</title>
        <authorList>
            <consortium name="The Broad Institute Genomics Platform"/>
            <consortium name="The Broad Institute Genome Sequencing Center for Infectious Disease"/>
            <person name="Wu L."/>
            <person name="Ma J."/>
        </authorList>
    </citation>
    <scope>NUCLEOTIDE SEQUENCE [LARGE SCALE GENOMIC DNA]</scope>
    <source>
        <strain evidence="7">JCM 17975</strain>
    </source>
</reference>
<keyword evidence="7" id="KW-1185">Reference proteome</keyword>
<feature type="domain" description="DALR anticodon binding" evidence="5">
    <location>
        <begin position="3"/>
        <end position="49"/>
    </location>
</feature>
<organism evidence="6 7">
    <name type="scientific">Promicromonospora umidemergens</name>
    <dbReference type="NCBI Taxonomy" id="629679"/>
    <lineage>
        <taxon>Bacteria</taxon>
        <taxon>Bacillati</taxon>
        <taxon>Actinomycetota</taxon>
        <taxon>Actinomycetes</taxon>
        <taxon>Micrococcales</taxon>
        <taxon>Promicromonosporaceae</taxon>
        <taxon>Promicromonospora</taxon>
    </lineage>
</organism>
<evidence type="ECO:0000313" key="7">
    <source>
        <dbReference type="Proteomes" id="UP001500843"/>
    </source>
</evidence>
<comment type="caution">
    <text evidence="6">The sequence shown here is derived from an EMBL/GenBank/DDBJ whole genome shotgun (WGS) entry which is preliminary data.</text>
</comment>
<name>A0ABP8XYF0_9MICO</name>